<evidence type="ECO:0000259" key="6">
    <source>
        <dbReference type="Pfam" id="PF01509"/>
    </source>
</evidence>
<proteinExistence type="inferred from homology"/>
<dbReference type="FunFam" id="3.30.2350.10:FF:000011">
    <property type="entry name" value="tRNA pseudouridine synthase B"/>
    <property type="match status" value="1"/>
</dbReference>
<dbReference type="NCBIfam" id="TIGR00431">
    <property type="entry name" value="TruB"/>
    <property type="match status" value="1"/>
</dbReference>
<comment type="function">
    <text evidence="5">Responsible for synthesis of pseudouridine from uracil-55 in the psi GC loop of transfer RNAs.</text>
</comment>
<dbReference type="AlphaFoldDB" id="A0A0R1P4J5"/>
<dbReference type="OrthoDB" id="9802309at2"/>
<dbReference type="InterPro" id="IPR014780">
    <property type="entry name" value="tRNA_psdUridine_synth_TruB"/>
</dbReference>
<comment type="similarity">
    <text evidence="2 5">Belongs to the pseudouridine synthase TruB family. Type 1 subfamily.</text>
</comment>
<protein>
    <recommendedName>
        <fullName evidence="5">tRNA pseudouridine synthase B</fullName>
        <ecNumber evidence="5">5.4.99.25</ecNumber>
    </recommendedName>
    <alternativeName>
        <fullName evidence="5">tRNA pseudouridine(55) synthase</fullName>
        <shortName evidence="5">Psi55 synthase</shortName>
    </alternativeName>
    <alternativeName>
        <fullName evidence="5">tRNA pseudouridylate synthase</fullName>
    </alternativeName>
    <alternativeName>
        <fullName evidence="5">tRNA-uridine isomerase</fullName>
    </alternativeName>
</protein>
<gene>
    <name evidence="5" type="primary">truB</name>
    <name evidence="8" type="ORF">FD27_GL000748</name>
</gene>
<dbReference type="Pfam" id="PF01509">
    <property type="entry name" value="TruB_N"/>
    <property type="match status" value="1"/>
</dbReference>
<reference evidence="8 9" key="1">
    <citation type="journal article" date="2015" name="Genome Announc.">
        <title>Expanding the biotechnology potential of lactobacilli through comparative genomics of 213 strains and associated genera.</title>
        <authorList>
            <person name="Sun Z."/>
            <person name="Harris H.M."/>
            <person name="McCann A."/>
            <person name="Guo C."/>
            <person name="Argimon S."/>
            <person name="Zhang W."/>
            <person name="Yang X."/>
            <person name="Jeffery I.B."/>
            <person name="Cooney J.C."/>
            <person name="Kagawa T.F."/>
            <person name="Liu W."/>
            <person name="Song Y."/>
            <person name="Salvetti E."/>
            <person name="Wrobel A."/>
            <person name="Rasinkangas P."/>
            <person name="Parkhill J."/>
            <person name="Rea M.C."/>
            <person name="O'Sullivan O."/>
            <person name="Ritari J."/>
            <person name="Douillard F.P."/>
            <person name="Paul Ross R."/>
            <person name="Yang R."/>
            <person name="Briner A.E."/>
            <person name="Felis G.E."/>
            <person name="de Vos W.M."/>
            <person name="Barrangou R."/>
            <person name="Klaenhammer T.R."/>
            <person name="Caufield P.W."/>
            <person name="Cui Y."/>
            <person name="Zhang H."/>
            <person name="O'Toole P.W."/>
        </authorList>
    </citation>
    <scope>NUCLEOTIDE SEQUENCE [LARGE SCALE GENOMIC DNA]</scope>
    <source>
        <strain evidence="8 9">DSM 13145</strain>
    </source>
</reference>
<dbReference type="GO" id="GO:1990481">
    <property type="term" value="P:mRNA pseudouridine synthesis"/>
    <property type="evidence" value="ECO:0007669"/>
    <property type="project" value="TreeGrafter"/>
</dbReference>
<feature type="domain" description="tRNA pseudouridylate synthase B C-terminal" evidence="7">
    <location>
        <begin position="179"/>
        <end position="237"/>
    </location>
</feature>
<dbReference type="GO" id="GO:0031119">
    <property type="term" value="P:tRNA pseudouridine synthesis"/>
    <property type="evidence" value="ECO:0007669"/>
    <property type="project" value="UniProtKB-UniRule"/>
</dbReference>
<accession>A0A0R1P4J5</accession>
<evidence type="ECO:0000256" key="2">
    <source>
        <dbReference type="ARBA" id="ARBA00005642"/>
    </source>
</evidence>
<dbReference type="PATRIC" id="fig|1423746.3.peg.756"/>
<feature type="domain" description="Pseudouridine synthase II N-terminal" evidence="6">
    <location>
        <begin position="23"/>
        <end position="178"/>
    </location>
</feature>
<dbReference type="PANTHER" id="PTHR13767">
    <property type="entry name" value="TRNA-PSEUDOURIDINE SYNTHASE"/>
    <property type="match status" value="1"/>
</dbReference>
<evidence type="ECO:0000259" key="7">
    <source>
        <dbReference type="Pfam" id="PF16198"/>
    </source>
</evidence>
<comment type="caution">
    <text evidence="8">The sequence shown here is derived from an EMBL/GenBank/DDBJ whole genome shotgun (WGS) entry which is preliminary data.</text>
</comment>
<dbReference type="Pfam" id="PF16198">
    <property type="entry name" value="TruB_C_2"/>
    <property type="match status" value="1"/>
</dbReference>
<dbReference type="CDD" id="cd02573">
    <property type="entry name" value="PseudoU_synth_EcTruB"/>
    <property type="match status" value="1"/>
</dbReference>
<dbReference type="GO" id="GO:0160148">
    <property type="term" value="F:tRNA pseudouridine(55) synthase activity"/>
    <property type="evidence" value="ECO:0007669"/>
    <property type="project" value="UniProtKB-EC"/>
</dbReference>
<dbReference type="STRING" id="1423746.FD27_GL000748"/>
<keyword evidence="4 5" id="KW-0413">Isomerase</keyword>
<keyword evidence="9" id="KW-1185">Reference proteome</keyword>
<dbReference type="Proteomes" id="UP000051445">
    <property type="component" value="Unassembled WGS sequence"/>
</dbReference>
<dbReference type="EC" id="5.4.99.25" evidence="5"/>
<keyword evidence="3 5" id="KW-0819">tRNA processing</keyword>
<organism evidence="8 9">
    <name type="scientific">Limosilactobacillus frumenti DSM 13145</name>
    <dbReference type="NCBI Taxonomy" id="1423746"/>
    <lineage>
        <taxon>Bacteria</taxon>
        <taxon>Bacillati</taxon>
        <taxon>Bacillota</taxon>
        <taxon>Bacilli</taxon>
        <taxon>Lactobacillales</taxon>
        <taxon>Lactobacillaceae</taxon>
        <taxon>Limosilactobacillus</taxon>
    </lineage>
</organism>
<dbReference type="HAMAP" id="MF_01080">
    <property type="entry name" value="TruB_bact"/>
    <property type="match status" value="1"/>
</dbReference>
<evidence type="ECO:0000256" key="3">
    <source>
        <dbReference type="ARBA" id="ARBA00022694"/>
    </source>
</evidence>
<dbReference type="EMBL" id="AZER01000016">
    <property type="protein sequence ID" value="KRL27001.1"/>
    <property type="molecule type" value="Genomic_DNA"/>
</dbReference>
<dbReference type="PANTHER" id="PTHR13767:SF2">
    <property type="entry name" value="PSEUDOURIDYLATE SYNTHASE TRUB1"/>
    <property type="match status" value="1"/>
</dbReference>
<evidence type="ECO:0000256" key="4">
    <source>
        <dbReference type="ARBA" id="ARBA00023235"/>
    </source>
</evidence>
<dbReference type="RefSeq" id="WP_057750390.1">
    <property type="nucleotide sequence ID" value="NZ_AZER01000016.1"/>
</dbReference>
<evidence type="ECO:0000256" key="1">
    <source>
        <dbReference type="ARBA" id="ARBA00000385"/>
    </source>
</evidence>
<feature type="active site" description="Nucleophile" evidence="5">
    <location>
        <position position="38"/>
    </location>
</feature>
<dbReference type="Gene3D" id="3.30.2350.10">
    <property type="entry name" value="Pseudouridine synthase"/>
    <property type="match status" value="1"/>
</dbReference>
<comment type="catalytic activity">
    <reaction evidence="1 5">
        <text>uridine(55) in tRNA = pseudouridine(55) in tRNA</text>
        <dbReference type="Rhea" id="RHEA:42532"/>
        <dbReference type="Rhea" id="RHEA-COMP:10101"/>
        <dbReference type="Rhea" id="RHEA-COMP:10102"/>
        <dbReference type="ChEBI" id="CHEBI:65314"/>
        <dbReference type="ChEBI" id="CHEBI:65315"/>
        <dbReference type="EC" id="5.4.99.25"/>
    </reaction>
</comment>
<dbReference type="SUPFAM" id="SSF55120">
    <property type="entry name" value="Pseudouridine synthase"/>
    <property type="match status" value="1"/>
</dbReference>
<sequence length="301" mass="33452">MDGIIPLYKERGMTSFDCIRRLRNLLKTKKIGHSGTLDPSVDGVLPICVGAATKVVPYLMASGKVYQGELLIGKATETEDLDGAVIETAKVSHAITNTTIQDAMNKLTGQVRQQPPMYSAVKVHGKRLYEYARAGETVERPVRTVQVDSFQLLRTKFDEKTQSQRVTFRVACGKGTYIRTLVVALARQLGFPGTMSSLTRIKSGGFTLEDTLSLDDVQNALASQSLSKLIFPLDAVFSDYPHVVLTTDQWHYMQHGSWFKSSELDTNAETVALVYNNQVKAIYHIDADGQNYKPQTMLRLN</sequence>
<name>A0A0R1P4J5_9LACO</name>
<evidence type="ECO:0000256" key="5">
    <source>
        <dbReference type="HAMAP-Rule" id="MF_01080"/>
    </source>
</evidence>
<dbReference type="InterPro" id="IPR002501">
    <property type="entry name" value="PsdUridine_synth_N"/>
</dbReference>
<evidence type="ECO:0000313" key="8">
    <source>
        <dbReference type="EMBL" id="KRL27001.1"/>
    </source>
</evidence>
<dbReference type="GO" id="GO:0003723">
    <property type="term" value="F:RNA binding"/>
    <property type="evidence" value="ECO:0007669"/>
    <property type="project" value="InterPro"/>
</dbReference>
<evidence type="ECO:0000313" key="9">
    <source>
        <dbReference type="Proteomes" id="UP000051445"/>
    </source>
</evidence>
<dbReference type="InterPro" id="IPR032819">
    <property type="entry name" value="TruB_C"/>
</dbReference>
<dbReference type="InterPro" id="IPR020103">
    <property type="entry name" value="PsdUridine_synth_cat_dom_sf"/>
</dbReference>